<comment type="similarity">
    <text evidence="2">Belongs to the RecF family.</text>
</comment>
<dbReference type="PROSITE" id="PS00618">
    <property type="entry name" value="RECF_2"/>
    <property type="match status" value="1"/>
</dbReference>
<evidence type="ECO:0000256" key="8">
    <source>
        <dbReference type="ARBA" id="ARBA00023125"/>
    </source>
</evidence>
<dbReference type="Gene3D" id="1.20.1050.90">
    <property type="entry name" value="RecF/RecN/SMC, N-terminal domain"/>
    <property type="match status" value="1"/>
</dbReference>
<dbReference type="InterPro" id="IPR003395">
    <property type="entry name" value="RecF/RecN/SMC_N"/>
</dbReference>
<dbReference type="GO" id="GO:0006302">
    <property type="term" value="P:double-strand break repair"/>
    <property type="evidence" value="ECO:0007669"/>
    <property type="project" value="TreeGrafter"/>
</dbReference>
<sequence>MQINQLALTNFRSYPELELNFDKGTTLFIGDNGSGKTNIAEAIIYLSYLSSHRVSQNQPLISLGKDQAIIRAEISRDDRTLQVDLEINASKANRARLNQSPVRSQREILGACQVIYFTPEDLDLVRGDPTIRRDFLDRLLVLRTPRLAGVISDYERVVKQRNALLKTRSGAAALAPWNEQLVALGANLVSERIALITLLNPEVARNYAQLNEVKPATISYKSSTEGLSGDKVKNLEILQQRLEEVQYQEIERGVSLVGPHRDDLYLQLSTFPVKGYASHGESWSIALSLRLGAFDLLRKEGAEPILILDDVFAELDNSRRAQLLNAATIAQQTIITSAVAEDLPASLQARRYFVTPGKVASK</sequence>
<keyword evidence="7" id="KW-0067">ATP-binding</keyword>
<keyword evidence="5" id="KW-0235">DNA replication</keyword>
<dbReference type="AlphaFoldDB" id="A0A6J7PA10"/>
<evidence type="ECO:0000256" key="4">
    <source>
        <dbReference type="ARBA" id="ARBA00022490"/>
    </source>
</evidence>
<accession>A0A6J7PA10</accession>
<dbReference type="InterPro" id="IPR018078">
    <property type="entry name" value="DNA-binding_RecF_CS"/>
</dbReference>
<organism evidence="10">
    <name type="scientific">freshwater metagenome</name>
    <dbReference type="NCBI Taxonomy" id="449393"/>
    <lineage>
        <taxon>unclassified sequences</taxon>
        <taxon>metagenomes</taxon>
        <taxon>ecological metagenomes</taxon>
    </lineage>
</organism>
<evidence type="ECO:0000256" key="3">
    <source>
        <dbReference type="ARBA" id="ARBA00020170"/>
    </source>
</evidence>
<evidence type="ECO:0000256" key="5">
    <source>
        <dbReference type="ARBA" id="ARBA00022705"/>
    </source>
</evidence>
<dbReference type="InterPro" id="IPR003593">
    <property type="entry name" value="AAA+_ATPase"/>
</dbReference>
<dbReference type="InterPro" id="IPR001238">
    <property type="entry name" value="DNA-binding_RecF"/>
</dbReference>
<dbReference type="Pfam" id="PF02463">
    <property type="entry name" value="SMC_N"/>
    <property type="match status" value="1"/>
</dbReference>
<evidence type="ECO:0000256" key="6">
    <source>
        <dbReference type="ARBA" id="ARBA00022741"/>
    </source>
</evidence>
<keyword evidence="6" id="KW-0547">Nucleotide-binding</keyword>
<dbReference type="EMBL" id="CAFBPB010000033">
    <property type="protein sequence ID" value="CAB5000199.1"/>
    <property type="molecule type" value="Genomic_DNA"/>
</dbReference>
<protein>
    <recommendedName>
        <fullName evidence="3">DNA replication and repair protein RecF</fullName>
    </recommendedName>
</protein>
<dbReference type="PROSITE" id="PS00617">
    <property type="entry name" value="RECF_1"/>
    <property type="match status" value="1"/>
</dbReference>
<dbReference type="GO" id="GO:0000731">
    <property type="term" value="P:DNA synthesis involved in DNA repair"/>
    <property type="evidence" value="ECO:0007669"/>
    <property type="project" value="TreeGrafter"/>
</dbReference>
<gene>
    <name evidence="10" type="ORF">UFOPK4049_00383</name>
</gene>
<evidence type="ECO:0000256" key="2">
    <source>
        <dbReference type="ARBA" id="ARBA00008016"/>
    </source>
</evidence>
<dbReference type="Gene3D" id="3.40.50.300">
    <property type="entry name" value="P-loop containing nucleotide triphosphate hydrolases"/>
    <property type="match status" value="1"/>
</dbReference>
<name>A0A6J7PA10_9ZZZZ</name>
<dbReference type="SMART" id="SM00382">
    <property type="entry name" value="AAA"/>
    <property type="match status" value="1"/>
</dbReference>
<dbReference type="CDD" id="cd03242">
    <property type="entry name" value="ABC_RecF"/>
    <property type="match status" value="1"/>
</dbReference>
<dbReference type="GO" id="GO:0006260">
    <property type="term" value="P:DNA replication"/>
    <property type="evidence" value="ECO:0007669"/>
    <property type="project" value="UniProtKB-KW"/>
</dbReference>
<evidence type="ECO:0000256" key="1">
    <source>
        <dbReference type="ARBA" id="ARBA00004496"/>
    </source>
</evidence>
<dbReference type="PANTHER" id="PTHR32182:SF0">
    <property type="entry name" value="DNA REPLICATION AND REPAIR PROTEIN RECF"/>
    <property type="match status" value="1"/>
</dbReference>
<dbReference type="GO" id="GO:0005737">
    <property type="term" value="C:cytoplasm"/>
    <property type="evidence" value="ECO:0007669"/>
    <property type="project" value="UniProtKB-SubCell"/>
</dbReference>
<evidence type="ECO:0000313" key="10">
    <source>
        <dbReference type="EMBL" id="CAB5000199.1"/>
    </source>
</evidence>
<dbReference type="PANTHER" id="PTHR32182">
    <property type="entry name" value="DNA REPLICATION AND REPAIR PROTEIN RECF"/>
    <property type="match status" value="1"/>
</dbReference>
<evidence type="ECO:0000259" key="9">
    <source>
        <dbReference type="SMART" id="SM00382"/>
    </source>
</evidence>
<dbReference type="InterPro" id="IPR042174">
    <property type="entry name" value="RecF_2"/>
</dbReference>
<comment type="subcellular location">
    <subcellularLocation>
        <location evidence="1">Cytoplasm</location>
    </subcellularLocation>
</comment>
<feature type="domain" description="AAA+ ATPase" evidence="9">
    <location>
        <begin position="22"/>
        <end position="361"/>
    </location>
</feature>
<reference evidence="10" key="1">
    <citation type="submission" date="2020-05" db="EMBL/GenBank/DDBJ databases">
        <authorList>
            <person name="Chiriac C."/>
            <person name="Salcher M."/>
            <person name="Ghai R."/>
            <person name="Kavagutti S V."/>
        </authorList>
    </citation>
    <scope>NUCLEOTIDE SEQUENCE</scope>
</reference>
<dbReference type="NCBIfam" id="TIGR00611">
    <property type="entry name" value="recf"/>
    <property type="match status" value="1"/>
</dbReference>
<dbReference type="GO" id="GO:0003697">
    <property type="term" value="F:single-stranded DNA binding"/>
    <property type="evidence" value="ECO:0007669"/>
    <property type="project" value="InterPro"/>
</dbReference>
<dbReference type="SUPFAM" id="SSF52540">
    <property type="entry name" value="P-loop containing nucleoside triphosphate hydrolases"/>
    <property type="match status" value="1"/>
</dbReference>
<proteinExistence type="inferred from homology"/>
<dbReference type="HAMAP" id="MF_00365">
    <property type="entry name" value="RecF"/>
    <property type="match status" value="1"/>
</dbReference>
<evidence type="ECO:0000256" key="7">
    <source>
        <dbReference type="ARBA" id="ARBA00022840"/>
    </source>
</evidence>
<keyword evidence="8" id="KW-0238">DNA-binding</keyword>
<dbReference type="GO" id="GO:0005524">
    <property type="term" value="F:ATP binding"/>
    <property type="evidence" value="ECO:0007669"/>
    <property type="project" value="UniProtKB-KW"/>
</dbReference>
<dbReference type="InterPro" id="IPR027417">
    <property type="entry name" value="P-loop_NTPase"/>
</dbReference>
<keyword evidence="4" id="KW-0963">Cytoplasm</keyword>